<reference evidence="5 6" key="1">
    <citation type="submission" date="2021-11" db="EMBL/GenBank/DDBJ databases">
        <title>Genomic of Niabella pedocola.</title>
        <authorList>
            <person name="Wu T."/>
        </authorList>
    </citation>
    <scope>NUCLEOTIDE SEQUENCE [LARGE SCALE GENOMIC DNA]</scope>
    <source>
        <strain evidence="5 6">JCM 31011</strain>
    </source>
</reference>
<dbReference type="SMART" id="SM00895">
    <property type="entry name" value="FCD"/>
    <property type="match status" value="1"/>
</dbReference>
<dbReference type="InterPro" id="IPR000524">
    <property type="entry name" value="Tscrpt_reg_HTH_GntR"/>
</dbReference>
<feature type="domain" description="HTH gntR-type" evidence="4">
    <location>
        <begin position="11"/>
        <end position="79"/>
    </location>
</feature>
<dbReference type="Proteomes" id="UP001199816">
    <property type="component" value="Unassembled WGS sequence"/>
</dbReference>
<accession>A0ABS8PUR3</accession>
<organism evidence="5 6">
    <name type="scientific">Niabella pedocola</name>
    <dbReference type="NCBI Taxonomy" id="1752077"/>
    <lineage>
        <taxon>Bacteria</taxon>
        <taxon>Pseudomonadati</taxon>
        <taxon>Bacteroidota</taxon>
        <taxon>Chitinophagia</taxon>
        <taxon>Chitinophagales</taxon>
        <taxon>Chitinophagaceae</taxon>
        <taxon>Niabella</taxon>
    </lineage>
</organism>
<name>A0ABS8PUR3_9BACT</name>
<evidence type="ECO:0000256" key="3">
    <source>
        <dbReference type="ARBA" id="ARBA00023163"/>
    </source>
</evidence>
<dbReference type="PANTHER" id="PTHR43537">
    <property type="entry name" value="TRANSCRIPTIONAL REGULATOR, GNTR FAMILY"/>
    <property type="match status" value="1"/>
</dbReference>
<dbReference type="Gene3D" id="1.10.10.10">
    <property type="entry name" value="Winged helix-like DNA-binding domain superfamily/Winged helix DNA-binding domain"/>
    <property type="match status" value="1"/>
</dbReference>
<dbReference type="SUPFAM" id="SSF46785">
    <property type="entry name" value="Winged helix' DNA-binding domain"/>
    <property type="match status" value="1"/>
</dbReference>
<dbReference type="SMART" id="SM00345">
    <property type="entry name" value="HTH_GNTR"/>
    <property type="match status" value="1"/>
</dbReference>
<dbReference type="InterPro" id="IPR008920">
    <property type="entry name" value="TF_FadR/GntR_C"/>
</dbReference>
<dbReference type="InterPro" id="IPR011711">
    <property type="entry name" value="GntR_C"/>
</dbReference>
<dbReference type="Pfam" id="PF00392">
    <property type="entry name" value="GntR"/>
    <property type="match status" value="1"/>
</dbReference>
<dbReference type="PANTHER" id="PTHR43537:SF24">
    <property type="entry name" value="GLUCONATE OPERON TRANSCRIPTIONAL REPRESSOR"/>
    <property type="match status" value="1"/>
</dbReference>
<dbReference type="CDD" id="cd07377">
    <property type="entry name" value="WHTH_GntR"/>
    <property type="match status" value="1"/>
</dbReference>
<evidence type="ECO:0000256" key="1">
    <source>
        <dbReference type="ARBA" id="ARBA00023015"/>
    </source>
</evidence>
<dbReference type="Pfam" id="PF07729">
    <property type="entry name" value="FCD"/>
    <property type="match status" value="1"/>
</dbReference>
<dbReference type="Gene3D" id="1.20.120.530">
    <property type="entry name" value="GntR ligand-binding domain-like"/>
    <property type="match status" value="1"/>
</dbReference>
<keyword evidence="3" id="KW-0804">Transcription</keyword>
<sequence>MERIFKAIENRSLVDKVEANLIELLHQHKLKVGDSIPKELELSTALGVSRTVIREALMRLRLMGLIESRKKKGAVITSPDIFGTLAKSMNPYILSNDTLKEIFEIRLVLEIGMADLLFRHITAEDIKELKQIVKNEPAAARNRMFEASYEIAFHGKLYQISHNETLMKFQKLLLPVFDYVEKSSLLAPVLNPKKFVSHKQLIGILENGTPEEFRNGMRNHLENHFIRLSLDAGPSAAAKDA</sequence>
<proteinExistence type="predicted"/>
<evidence type="ECO:0000313" key="5">
    <source>
        <dbReference type="EMBL" id="MCD2424809.1"/>
    </source>
</evidence>
<dbReference type="PROSITE" id="PS50949">
    <property type="entry name" value="HTH_GNTR"/>
    <property type="match status" value="1"/>
</dbReference>
<evidence type="ECO:0000256" key="2">
    <source>
        <dbReference type="ARBA" id="ARBA00023125"/>
    </source>
</evidence>
<dbReference type="InterPro" id="IPR036388">
    <property type="entry name" value="WH-like_DNA-bd_sf"/>
</dbReference>
<dbReference type="InterPro" id="IPR036390">
    <property type="entry name" value="WH_DNA-bd_sf"/>
</dbReference>
<dbReference type="SUPFAM" id="SSF48008">
    <property type="entry name" value="GntR ligand-binding domain-like"/>
    <property type="match status" value="1"/>
</dbReference>
<dbReference type="RefSeq" id="WP_231007030.1">
    <property type="nucleotide sequence ID" value="NZ_JAJNEC010000005.1"/>
</dbReference>
<comment type="caution">
    <text evidence="5">The sequence shown here is derived from an EMBL/GenBank/DDBJ whole genome shotgun (WGS) entry which is preliminary data.</text>
</comment>
<protein>
    <submittedName>
        <fullName evidence="5">FCD domain-containing protein</fullName>
    </submittedName>
</protein>
<keyword evidence="1" id="KW-0805">Transcription regulation</keyword>
<evidence type="ECO:0000313" key="6">
    <source>
        <dbReference type="Proteomes" id="UP001199816"/>
    </source>
</evidence>
<dbReference type="PRINTS" id="PR00035">
    <property type="entry name" value="HTHGNTR"/>
</dbReference>
<gene>
    <name evidence="5" type="ORF">LQ567_18650</name>
</gene>
<dbReference type="EMBL" id="JAJNEC010000005">
    <property type="protein sequence ID" value="MCD2424809.1"/>
    <property type="molecule type" value="Genomic_DNA"/>
</dbReference>
<keyword evidence="6" id="KW-1185">Reference proteome</keyword>
<evidence type="ECO:0000259" key="4">
    <source>
        <dbReference type="PROSITE" id="PS50949"/>
    </source>
</evidence>
<keyword evidence="2" id="KW-0238">DNA-binding</keyword>